<dbReference type="AlphaFoldDB" id="A0A9X2BKE0"/>
<dbReference type="RefSeq" id="WP_248009471.1">
    <property type="nucleotide sequence ID" value="NZ_JAJHVV010000008.1"/>
</dbReference>
<accession>A0A9X2BKE0</accession>
<dbReference type="Proteomes" id="UP001139559">
    <property type="component" value="Unassembled WGS sequence"/>
</dbReference>
<comment type="caution">
    <text evidence="1">The sequence shown here is derived from an EMBL/GenBank/DDBJ whole genome shotgun (WGS) entry which is preliminary data.</text>
</comment>
<organism evidence="1 2">
    <name type="scientific">Vibrio amylolyticus</name>
    <dbReference type="NCBI Taxonomy" id="2847292"/>
    <lineage>
        <taxon>Bacteria</taxon>
        <taxon>Pseudomonadati</taxon>
        <taxon>Pseudomonadota</taxon>
        <taxon>Gammaproteobacteria</taxon>
        <taxon>Vibrionales</taxon>
        <taxon>Vibrionaceae</taxon>
        <taxon>Vibrio</taxon>
    </lineage>
</organism>
<sequence>MPLTLDQAAQLMNRDLEQFLNRCPLSISSAGQKKGTVKFYLYSLGDTAYGINQGVRMNEMRLRLSTTALSSNAKAVQCIHIPVSQFEQLKPESISKVTHYDAADFLVTTQLTGCTFAIRKAKGGGLEFLHVQPNGDFDGSKIQKAIKTEFQVSFGKGDGSNASTYGNNTRVTVLGQRRNNFWKVYAQYQDANGNVTGVDCIYEEANSAVAYVD</sequence>
<reference evidence="1" key="1">
    <citation type="submission" date="2021-11" db="EMBL/GenBank/DDBJ databases">
        <title>Vibrio ZSDE26 sp. nov. and Vibrio ZSDZ34 sp. nov., isolated from coastal seawater in Qingdao.</title>
        <authorList>
            <person name="Zhang P."/>
        </authorList>
    </citation>
    <scope>NUCLEOTIDE SEQUENCE</scope>
    <source>
        <strain evidence="1">ZSDE26</strain>
    </source>
</reference>
<gene>
    <name evidence="1" type="ORF">KP803_14040</name>
</gene>
<proteinExistence type="predicted"/>
<protein>
    <submittedName>
        <fullName evidence="1">Uncharacterized protein</fullName>
    </submittedName>
</protein>
<keyword evidence="2" id="KW-1185">Reference proteome</keyword>
<evidence type="ECO:0000313" key="1">
    <source>
        <dbReference type="EMBL" id="MCK6264397.1"/>
    </source>
</evidence>
<name>A0A9X2BKE0_9VIBR</name>
<dbReference type="EMBL" id="JAJHVV010000008">
    <property type="protein sequence ID" value="MCK6264397.1"/>
    <property type="molecule type" value="Genomic_DNA"/>
</dbReference>
<evidence type="ECO:0000313" key="2">
    <source>
        <dbReference type="Proteomes" id="UP001139559"/>
    </source>
</evidence>